<evidence type="ECO:0000313" key="1">
    <source>
        <dbReference type="EMBL" id="CDO18386.1"/>
    </source>
</evidence>
<gene>
    <name evidence="1" type="ORF">BN963_SGAL_01584</name>
</gene>
<organism evidence="1 2">
    <name type="scientific">Streptococcus gallolyticus</name>
    <dbReference type="NCBI Taxonomy" id="315405"/>
    <lineage>
        <taxon>Bacteria</taxon>
        <taxon>Bacillati</taxon>
        <taxon>Bacillota</taxon>
        <taxon>Bacilli</taxon>
        <taxon>Lactobacillales</taxon>
        <taxon>Streptococcaceae</taxon>
        <taxon>Streptococcus</taxon>
    </lineage>
</organism>
<evidence type="ECO:0008006" key="3">
    <source>
        <dbReference type="Google" id="ProtNLM"/>
    </source>
</evidence>
<evidence type="ECO:0000313" key="2">
    <source>
        <dbReference type="Proteomes" id="UP000027584"/>
    </source>
</evidence>
<name>A0A060RHM9_9STRE</name>
<dbReference type="Pfam" id="PF08820">
    <property type="entry name" value="DUF1803"/>
    <property type="match status" value="1"/>
</dbReference>
<proteinExistence type="predicted"/>
<dbReference type="InterPro" id="IPR014924">
    <property type="entry name" value="DUF1803"/>
</dbReference>
<accession>A0A060RHM9</accession>
<dbReference type="Proteomes" id="UP000027584">
    <property type="component" value="Unassembled WGS sequence"/>
</dbReference>
<sequence>MINIFNPDKLTRQAFFQDLINFLYQTDDVTLRQIKANFPEVPKIDRLIEEYVQAGYIIRDNKRYTIGFDLLDSLENVSLDSQLFVDDQSAIYEDLMALTFETRLTNEANDLVLVEKTSIAHSELTLSNYFFKLADNLPMSKAQETLYDLLGDVNPQYALKYMTTFLLKFGRKDEVAQKRPDIFVETLEKLDYIRKNDQGKYELNMLFDKENLIFTSKA</sequence>
<dbReference type="EMBL" id="CCBC010000182">
    <property type="protein sequence ID" value="CDO18386.1"/>
    <property type="molecule type" value="Genomic_DNA"/>
</dbReference>
<reference evidence="1 2" key="2">
    <citation type="submission" date="2014-05" db="EMBL/GenBank/DDBJ databases">
        <title>Genome sequence of Streptococcus gallolyticus.</title>
        <authorList>
            <person name="Del Campo R."/>
        </authorList>
    </citation>
    <scope>NUCLEOTIDE SEQUENCE [LARGE SCALE GENOMIC DNA]</scope>
    <source>
        <strain evidence="1 2">LMG17956</strain>
    </source>
</reference>
<protein>
    <recommendedName>
        <fullName evidence="3">DUF1803 domain-containing protein</fullName>
    </recommendedName>
</protein>
<dbReference type="AlphaFoldDB" id="A0A060RHM9"/>
<reference evidence="1 2" key="1">
    <citation type="submission" date="2014-02" db="EMBL/GenBank/DDBJ databases">
        <authorList>
            <person name="Manrique M."/>
        </authorList>
    </citation>
    <scope>NUCLEOTIDE SEQUENCE [LARGE SCALE GENOMIC DNA]</scope>
    <source>
        <strain evidence="1 2">LMG17956</strain>
    </source>
</reference>
<comment type="caution">
    <text evidence="1">The sequence shown here is derived from an EMBL/GenBank/DDBJ whole genome shotgun (WGS) entry which is preliminary data.</text>
</comment>